<dbReference type="GO" id="GO:0003678">
    <property type="term" value="F:DNA helicase activity"/>
    <property type="evidence" value="ECO:0007669"/>
    <property type="project" value="InterPro"/>
</dbReference>
<dbReference type="EMBL" id="MN739109">
    <property type="protein sequence ID" value="QHS89426.1"/>
    <property type="molecule type" value="Genomic_DNA"/>
</dbReference>
<dbReference type="CDD" id="cd18037">
    <property type="entry name" value="DEXSc_Pif1_like"/>
    <property type="match status" value="1"/>
</dbReference>
<dbReference type="Gene3D" id="3.40.970.10">
    <property type="entry name" value="Ribonuclease H1, N-terminal domain"/>
    <property type="match status" value="1"/>
</dbReference>
<dbReference type="InterPro" id="IPR051055">
    <property type="entry name" value="PIF1_helicase"/>
</dbReference>
<dbReference type="Pfam" id="PF21530">
    <property type="entry name" value="Pif1_2B_dom"/>
    <property type="match status" value="1"/>
</dbReference>
<sequence>MENKGKRWTDEEIIQLLTSIRKKKTHEELAVAHGRSKNSIFQKLKALAIDYYEGEGKTVEEIQRFTGLSKEVIEQAILESSAPKIYAYYRASTGNSGISHSWEEFSSMIKGLKQITHRSFSSEEEAAAWIESKKAEVPVASATVADARVADATLAKAPVPTPFRISSLSEKQRLAFDAVQEGQNVFLTGPGGTGKTFLIGLIKESLPNVALTAMTGCAALLLGQGAKTIHSWAGIGLGTGGFEQMIGRIRMMKKAAVAWKNTRTLIIDEISMMTPDILELLDKVGKRLRNSSRPFGGLQVVFVGDFFQLPPVAKGVETAFAFQSPIWNATIEKTVALDRIFRQEDSAFQEILDEARVGEISAKSFTTLKSRCNLDYSGELIKPTILLARKADVELINKGSLDALPGEVRLYSAKTKNGKHPPSEVKKIVEKMDANSPYVPELVLKKGAQVMLIKNVDPENGLVNGSRGIVTDFTPQGKPVVHFKVGTEITVDYEIWASDHESPVERIQIPLCLAYALTIHKSQGATLDCALIDVGPKIFEYGQAYVALSRVKSLEGLYISSVSAEAFRAHPTVKSFYSGTYIPLVKEAPPMLPELNTESYAFDEEAVVLRKQPSINTFFTGLGRKA</sequence>
<dbReference type="Pfam" id="PF01693">
    <property type="entry name" value="Cauli_VI"/>
    <property type="match status" value="1"/>
</dbReference>
<dbReference type="CDD" id="cd18809">
    <property type="entry name" value="SF1_C_RecD"/>
    <property type="match status" value="1"/>
</dbReference>
<feature type="domain" description="AAA+ ATPase" evidence="1">
    <location>
        <begin position="181"/>
        <end position="332"/>
    </location>
</feature>
<dbReference type="InterPro" id="IPR003593">
    <property type="entry name" value="AAA+_ATPase"/>
</dbReference>
<dbReference type="GO" id="GO:0000723">
    <property type="term" value="P:telomere maintenance"/>
    <property type="evidence" value="ECO:0007669"/>
    <property type="project" value="InterPro"/>
</dbReference>
<proteinExistence type="predicted"/>
<dbReference type="InterPro" id="IPR037056">
    <property type="entry name" value="RNase_H1_N_sf"/>
</dbReference>
<evidence type="ECO:0000313" key="2">
    <source>
        <dbReference type="EMBL" id="QHS89426.1"/>
    </source>
</evidence>
<dbReference type="InterPro" id="IPR027417">
    <property type="entry name" value="P-loop_NTPase"/>
</dbReference>
<protein>
    <recommendedName>
        <fullName evidence="1">AAA+ ATPase domain-containing protein</fullName>
    </recommendedName>
</protein>
<dbReference type="InterPro" id="IPR010285">
    <property type="entry name" value="DNA_helicase_pif1-like_DEAD"/>
</dbReference>
<name>A0A6C0BBD9_9ZZZZ</name>
<dbReference type="InterPro" id="IPR011320">
    <property type="entry name" value="RNase_H1_N"/>
</dbReference>
<dbReference type="Gene3D" id="3.40.50.300">
    <property type="entry name" value="P-loop containing nucleotide triphosphate hydrolases"/>
    <property type="match status" value="2"/>
</dbReference>
<dbReference type="PANTHER" id="PTHR47642:SF7">
    <property type="entry name" value="ATP-DEPENDENT DNA HELICASE PIF1"/>
    <property type="match status" value="1"/>
</dbReference>
<dbReference type="AlphaFoldDB" id="A0A6C0BBD9"/>
<reference evidence="2" key="1">
    <citation type="journal article" date="2020" name="Nature">
        <title>Giant virus diversity and host interactions through global metagenomics.</title>
        <authorList>
            <person name="Schulz F."/>
            <person name="Roux S."/>
            <person name="Paez-Espino D."/>
            <person name="Jungbluth S."/>
            <person name="Walsh D.A."/>
            <person name="Denef V.J."/>
            <person name="McMahon K.D."/>
            <person name="Konstantinidis K.T."/>
            <person name="Eloe-Fadrosh E.A."/>
            <person name="Kyrpides N.C."/>
            <person name="Woyke T."/>
        </authorList>
    </citation>
    <scope>NUCLEOTIDE SEQUENCE</scope>
    <source>
        <strain evidence="2">GVMAG-M-3300010158-60</strain>
    </source>
</reference>
<dbReference type="Pfam" id="PF05970">
    <property type="entry name" value="PIF1"/>
    <property type="match status" value="1"/>
</dbReference>
<dbReference type="GO" id="GO:0006281">
    <property type="term" value="P:DNA repair"/>
    <property type="evidence" value="ECO:0007669"/>
    <property type="project" value="InterPro"/>
</dbReference>
<dbReference type="InterPro" id="IPR049163">
    <property type="entry name" value="Pif1-like_2B_dom"/>
</dbReference>
<organism evidence="2">
    <name type="scientific">viral metagenome</name>
    <dbReference type="NCBI Taxonomy" id="1070528"/>
    <lineage>
        <taxon>unclassified sequences</taxon>
        <taxon>metagenomes</taxon>
        <taxon>organismal metagenomes</taxon>
    </lineage>
</organism>
<dbReference type="SMART" id="SM00382">
    <property type="entry name" value="AAA"/>
    <property type="match status" value="1"/>
</dbReference>
<dbReference type="PANTHER" id="PTHR47642">
    <property type="entry name" value="ATP-DEPENDENT DNA HELICASE"/>
    <property type="match status" value="1"/>
</dbReference>
<accession>A0A6C0BBD9</accession>
<evidence type="ECO:0000259" key="1">
    <source>
        <dbReference type="SMART" id="SM00382"/>
    </source>
</evidence>
<dbReference type="SUPFAM" id="SSF52540">
    <property type="entry name" value="P-loop containing nucleoside triphosphate hydrolases"/>
    <property type="match status" value="2"/>
</dbReference>